<evidence type="ECO:0000313" key="2">
    <source>
        <dbReference type="EMBL" id="KAL2823528.1"/>
    </source>
</evidence>
<name>A0ABR4I9K0_9EURO</name>
<keyword evidence="3" id="KW-1185">Reference proteome</keyword>
<protein>
    <recommendedName>
        <fullName evidence="4">Fungal-type protein kinase domain-containing protein</fullName>
    </recommendedName>
</protein>
<sequence length="469" mass="53304">MAPSIELVQEAILADEALKSGLPKLYQNHYPLLSNLLCFFITSFDFNVSPDALPAHNIFETEEVSEIRTAVVSEMISQYQQEFGGQGTMSDKRRIIRLGTTVLYWYLKDLNAKDIRERKQNRTQRRGLGEYANRIAPQEQVKTTIDYRSEHPLEEYTTLAKIADIQPRGPPMLYYNDYANIAVGFDDTILDNKLGKSKPTPGTERLPRMQLGKHKASIKETCSMKTFTIDNPELFSIRPAQQRGQRQIAGGVARPKVEKPKEAQFIVPCLGKVDYIRVLVRVLEVTERKQSADTANFLEAFEEGIEGLNDLQRIGGDPETLRAPGVYLHALWKNSKEFWIYIGQALALSDRIGDHNNVGYRKRHPSLHYHTWNSFEDVGSIFVKLLSFDGYELQGSDVQDFQGESLHYLLNLAEMWLCCAFQSLSPTALRDFLPADTPIIWAGLHLNVLPMKLLAGKPLWTIFSLKIPL</sequence>
<reference evidence="2 3" key="1">
    <citation type="submission" date="2024-07" db="EMBL/GenBank/DDBJ databases">
        <title>Section-level genome sequencing and comparative genomics of Aspergillus sections Usti and Cavernicolus.</title>
        <authorList>
            <consortium name="Lawrence Berkeley National Laboratory"/>
            <person name="Nybo J.L."/>
            <person name="Vesth T.C."/>
            <person name="Theobald S."/>
            <person name="Frisvad J.C."/>
            <person name="Larsen T.O."/>
            <person name="Kjaerboelling I."/>
            <person name="Rothschild-Mancinelli K."/>
            <person name="Lyhne E.K."/>
            <person name="Kogle M.E."/>
            <person name="Barry K."/>
            <person name="Clum A."/>
            <person name="Na H."/>
            <person name="Ledsgaard L."/>
            <person name="Lin J."/>
            <person name="Lipzen A."/>
            <person name="Kuo A."/>
            <person name="Riley R."/>
            <person name="Mondo S."/>
            <person name="LaButti K."/>
            <person name="Haridas S."/>
            <person name="Pangalinan J."/>
            <person name="Salamov A.A."/>
            <person name="Simmons B.A."/>
            <person name="Magnuson J.K."/>
            <person name="Chen J."/>
            <person name="Drula E."/>
            <person name="Henrissat B."/>
            <person name="Wiebenga A."/>
            <person name="Lubbers R.J."/>
            <person name="Gomes A.C."/>
            <person name="Makela M.R."/>
            <person name="Stajich J."/>
            <person name="Grigoriev I.V."/>
            <person name="Mortensen U.H."/>
            <person name="De vries R.P."/>
            <person name="Baker S.E."/>
            <person name="Andersen M.R."/>
        </authorList>
    </citation>
    <scope>NUCLEOTIDE SEQUENCE [LARGE SCALE GENOMIC DNA]</scope>
    <source>
        <strain evidence="2 3">CBS 600.67</strain>
    </source>
</reference>
<proteinExistence type="predicted"/>
<dbReference type="Proteomes" id="UP001610335">
    <property type="component" value="Unassembled WGS sequence"/>
</dbReference>
<dbReference type="EMBL" id="JBFXLS010000051">
    <property type="protein sequence ID" value="KAL2823528.1"/>
    <property type="molecule type" value="Genomic_DNA"/>
</dbReference>
<evidence type="ECO:0000256" key="1">
    <source>
        <dbReference type="SAM" id="MobiDB-lite"/>
    </source>
</evidence>
<organism evidence="2 3">
    <name type="scientific">Aspergillus cavernicola</name>
    <dbReference type="NCBI Taxonomy" id="176166"/>
    <lineage>
        <taxon>Eukaryota</taxon>
        <taxon>Fungi</taxon>
        <taxon>Dikarya</taxon>
        <taxon>Ascomycota</taxon>
        <taxon>Pezizomycotina</taxon>
        <taxon>Eurotiomycetes</taxon>
        <taxon>Eurotiomycetidae</taxon>
        <taxon>Eurotiales</taxon>
        <taxon>Aspergillaceae</taxon>
        <taxon>Aspergillus</taxon>
        <taxon>Aspergillus subgen. Nidulantes</taxon>
    </lineage>
</organism>
<comment type="caution">
    <text evidence="2">The sequence shown here is derived from an EMBL/GenBank/DDBJ whole genome shotgun (WGS) entry which is preliminary data.</text>
</comment>
<gene>
    <name evidence="2" type="ORF">BDW59DRAFT_163105</name>
</gene>
<feature type="region of interest" description="Disordered" evidence="1">
    <location>
        <begin position="194"/>
        <end position="214"/>
    </location>
</feature>
<evidence type="ECO:0008006" key="4">
    <source>
        <dbReference type="Google" id="ProtNLM"/>
    </source>
</evidence>
<accession>A0ABR4I9K0</accession>
<evidence type="ECO:0000313" key="3">
    <source>
        <dbReference type="Proteomes" id="UP001610335"/>
    </source>
</evidence>